<dbReference type="EMBL" id="MU827303">
    <property type="protein sequence ID" value="KAJ7365446.1"/>
    <property type="molecule type" value="Genomic_DNA"/>
</dbReference>
<protein>
    <submittedName>
        <fullName evidence="3">Uncharacterized protein</fullName>
    </submittedName>
</protein>
<organism evidence="3 4">
    <name type="scientific">Desmophyllum pertusum</name>
    <dbReference type="NCBI Taxonomy" id="174260"/>
    <lineage>
        <taxon>Eukaryota</taxon>
        <taxon>Metazoa</taxon>
        <taxon>Cnidaria</taxon>
        <taxon>Anthozoa</taxon>
        <taxon>Hexacorallia</taxon>
        <taxon>Scleractinia</taxon>
        <taxon>Caryophylliina</taxon>
        <taxon>Caryophylliidae</taxon>
        <taxon>Desmophyllum</taxon>
    </lineage>
</organism>
<feature type="compositionally biased region" description="Acidic residues" evidence="1">
    <location>
        <begin position="133"/>
        <end position="142"/>
    </location>
</feature>
<feature type="compositionally biased region" description="Acidic residues" evidence="1">
    <location>
        <begin position="45"/>
        <end position="66"/>
    </location>
</feature>
<dbReference type="Proteomes" id="UP001163046">
    <property type="component" value="Unassembled WGS sequence"/>
</dbReference>
<feature type="chain" id="PRO_5040929948" evidence="2">
    <location>
        <begin position="23"/>
        <end position="253"/>
    </location>
</feature>
<keyword evidence="4" id="KW-1185">Reference proteome</keyword>
<evidence type="ECO:0000256" key="2">
    <source>
        <dbReference type="SAM" id="SignalP"/>
    </source>
</evidence>
<dbReference type="AlphaFoldDB" id="A0A9W9YSG1"/>
<comment type="caution">
    <text evidence="3">The sequence shown here is derived from an EMBL/GenBank/DDBJ whole genome shotgun (WGS) entry which is preliminary data.</text>
</comment>
<feature type="region of interest" description="Disordered" evidence="1">
    <location>
        <begin position="16"/>
        <end position="145"/>
    </location>
</feature>
<feature type="compositionally biased region" description="Basic and acidic residues" evidence="1">
    <location>
        <begin position="24"/>
        <end position="44"/>
    </location>
</feature>
<name>A0A9W9YSG1_9CNID</name>
<feature type="compositionally biased region" description="Acidic residues" evidence="1">
    <location>
        <begin position="104"/>
        <end position="115"/>
    </location>
</feature>
<evidence type="ECO:0000256" key="1">
    <source>
        <dbReference type="SAM" id="MobiDB-lite"/>
    </source>
</evidence>
<feature type="compositionally biased region" description="Polar residues" evidence="1">
    <location>
        <begin position="191"/>
        <end position="209"/>
    </location>
</feature>
<feature type="region of interest" description="Disordered" evidence="1">
    <location>
        <begin position="173"/>
        <end position="225"/>
    </location>
</feature>
<accession>A0A9W9YSG1</accession>
<evidence type="ECO:0000313" key="3">
    <source>
        <dbReference type="EMBL" id="KAJ7365446.1"/>
    </source>
</evidence>
<keyword evidence="2" id="KW-0732">Signal</keyword>
<reference evidence="3" key="1">
    <citation type="submission" date="2023-01" db="EMBL/GenBank/DDBJ databases">
        <title>Genome assembly of the deep-sea coral Lophelia pertusa.</title>
        <authorList>
            <person name="Herrera S."/>
            <person name="Cordes E."/>
        </authorList>
    </citation>
    <scope>NUCLEOTIDE SEQUENCE</scope>
    <source>
        <strain evidence="3">USNM1676648</strain>
        <tissue evidence="3">Polyp</tissue>
    </source>
</reference>
<evidence type="ECO:0000313" key="4">
    <source>
        <dbReference type="Proteomes" id="UP001163046"/>
    </source>
</evidence>
<dbReference type="OrthoDB" id="10396685at2759"/>
<feature type="compositionally biased region" description="Basic and acidic residues" evidence="1">
    <location>
        <begin position="173"/>
        <end position="183"/>
    </location>
</feature>
<sequence>MWGMKAAVLVLLLVLGSSSSSGRFIEDTSERRDEPEETEDFRNTEDDEEEGTYGDEEREANDEQENGDAHQREEVVRIPGQSSEERAAQEEDEDNSEDDRQNDEFEDEGEEDDLQDDRMMDSDEGGMSLAGREEEDMADEGGVESFRRKVEEISKANENIQAEISKLNMEFDKALTSDSKPDEGAPDISVESKSAMQRDASSIYSSDINKASEDTADDLKRTGVQHKAYSDDGLVRQYSEIGEDANIAPDEDY</sequence>
<feature type="signal peptide" evidence="2">
    <location>
        <begin position="1"/>
        <end position="22"/>
    </location>
</feature>
<feature type="compositionally biased region" description="Basic and acidic residues" evidence="1">
    <location>
        <begin position="67"/>
        <end position="76"/>
    </location>
</feature>
<proteinExistence type="predicted"/>
<gene>
    <name evidence="3" type="ORF">OS493_005554</name>
</gene>
<feature type="compositionally biased region" description="Basic and acidic residues" evidence="1">
    <location>
        <begin position="210"/>
        <end position="221"/>
    </location>
</feature>